<reference evidence="21" key="1">
    <citation type="submission" date="2018-12" db="EMBL/GenBank/DDBJ databases">
        <title>Tengunoibacter tsumagoiensis gen. nov., sp. nov., Dictyobacter kobayashii sp. nov., D. alpinus sp. nov., and D. joshuensis sp. nov. and description of Dictyobacteraceae fam. nov. within the order Ktedonobacterales isolated from Tengu-no-mugimeshi.</title>
        <authorList>
            <person name="Wang C.M."/>
            <person name="Zheng Y."/>
            <person name="Sakai Y."/>
            <person name="Toyoda A."/>
            <person name="Minakuchi Y."/>
            <person name="Abe K."/>
            <person name="Yokota A."/>
            <person name="Yabe S."/>
        </authorList>
    </citation>
    <scope>NUCLEOTIDE SEQUENCE [LARGE SCALE GENOMIC DNA]</scope>
    <source>
        <strain evidence="21">S-27</strain>
    </source>
</reference>
<keyword evidence="6" id="KW-1003">Cell membrane</keyword>
<comment type="similarity">
    <text evidence="3">Belongs to the cation transport ATPase (P-type) (TC 3.A.3) family. Type IIIB subfamily.</text>
</comment>
<dbReference type="SUPFAM" id="SSF81660">
    <property type="entry name" value="Metal cation-transporting ATPase, ATP-binding domain N"/>
    <property type="match status" value="1"/>
</dbReference>
<dbReference type="Gene3D" id="1.20.1110.10">
    <property type="entry name" value="Calcium-transporting ATPase, transmembrane domain"/>
    <property type="match status" value="1"/>
</dbReference>
<feature type="transmembrane region" description="Helical" evidence="18">
    <location>
        <begin position="96"/>
        <end position="115"/>
    </location>
</feature>
<dbReference type="Pfam" id="PF13246">
    <property type="entry name" value="Cation_ATPase"/>
    <property type="match status" value="1"/>
</dbReference>
<comment type="function">
    <text evidence="1">Mediates magnesium influx to the cytosol.</text>
</comment>
<keyword evidence="10" id="KW-0547">Nucleotide-binding</keyword>
<dbReference type="Pfam" id="PF00689">
    <property type="entry name" value="Cation_ATPase_C"/>
    <property type="match status" value="1"/>
</dbReference>
<dbReference type="Pfam" id="PF00122">
    <property type="entry name" value="E1-E2_ATPase"/>
    <property type="match status" value="1"/>
</dbReference>
<evidence type="ECO:0000313" key="21">
    <source>
        <dbReference type="Proteomes" id="UP000287224"/>
    </source>
</evidence>
<dbReference type="OrthoDB" id="9760364at2"/>
<feature type="transmembrane region" description="Helical" evidence="18">
    <location>
        <begin position="71"/>
        <end position="90"/>
    </location>
</feature>
<evidence type="ECO:0000256" key="8">
    <source>
        <dbReference type="ARBA" id="ARBA00022553"/>
    </source>
</evidence>
<feature type="transmembrane region" description="Helical" evidence="18">
    <location>
        <begin position="827"/>
        <end position="846"/>
    </location>
</feature>
<evidence type="ECO:0000256" key="6">
    <source>
        <dbReference type="ARBA" id="ARBA00022475"/>
    </source>
</evidence>
<dbReference type="InterPro" id="IPR018303">
    <property type="entry name" value="ATPase_P-typ_P_site"/>
</dbReference>
<evidence type="ECO:0000256" key="5">
    <source>
        <dbReference type="ARBA" id="ARBA00013555"/>
    </source>
</evidence>
<dbReference type="SFLD" id="SFLDG00002">
    <property type="entry name" value="C1.7:_P-type_atpase_like"/>
    <property type="match status" value="1"/>
</dbReference>
<dbReference type="InterPro" id="IPR023298">
    <property type="entry name" value="ATPase_P-typ_TM_dom_sf"/>
</dbReference>
<keyword evidence="21" id="KW-1185">Reference proteome</keyword>
<dbReference type="GO" id="GO:0005886">
    <property type="term" value="C:plasma membrane"/>
    <property type="evidence" value="ECO:0007669"/>
    <property type="project" value="UniProtKB-SubCell"/>
</dbReference>
<comment type="caution">
    <text evidence="20">The sequence shown here is derived from an EMBL/GenBank/DDBJ whole genome shotgun (WGS) entry which is preliminary data.</text>
</comment>
<evidence type="ECO:0000256" key="13">
    <source>
        <dbReference type="ARBA" id="ARBA00022967"/>
    </source>
</evidence>
<evidence type="ECO:0000259" key="19">
    <source>
        <dbReference type="SMART" id="SM00831"/>
    </source>
</evidence>
<keyword evidence="8" id="KW-0597">Phosphoprotein</keyword>
<dbReference type="Proteomes" id="UP000287224">
    <property type="component" value="Unassembled WGS sequence"/>
</dbReference>
<dbReference type="GO" id="GO:0005524">
    <property type="term" value="F:ATP binding"/>
    <property type="evidence" value="ECO:0007669"/>
    <property type="project" value="UniProtKB-KW"/>
</dbReference>
<dbReference type="PRINTS" id="PR01836">
    <property type="entry name" value="MGATPASE"/>
</dbReference>
<organism evidence="20 21">
    <name type="scientific">Dictyobacter aurantiacus</name>
    <dbReference type="NCBI Taxonomy" id="1936993"/>
    <lineage>
        <taxon>Bacteria</taxon>
        <taxon>Bacillati</taxon>
        <taxon>Chloroflexota</taxon>
        <taxon>Ktedonobacteria</taxon>
        <taxon>Ktedonobacterales</taxon>
        <taxon>Dictyobacteraceae</taxon>
        <taxon>Dictyobacter</taxon>
    </lineage>
</organism>
<dbReference type="PROSITE" id="PS00154">
    <property type="entry name" value="ATPASE_E1_E2"/>
    <property type="match status" value="1"/>
</dbReference>
<dbReference type="Gene3D" id="2.70.150.10">
    <property type="entry name" value="Calcium-transporting ATPase, cytoplasmic transduction domain A"/>
    <property type="match status" value="1"/>
</dbReference>
<feature type="transmembrane region" description="Helical" evidence="18">
    <location>
        <begin position="732"/>
        <end position="755"/>
    </location>
</feature>
<feature type="transmembrane region" description="Helical" evidence="18">
    <location>
        <begin position="793"/>
        <end position="815"/>
    </location>
</feature>
<dbReference type="InterPro" id="IPR006415">
    <property type="entry name" value="P-type_ATPase_IIIB"/>
</dbReference>
<evidence type="ECO:0000256" key="9">
    <source>
        <dbReference type="ARBA" id="ARBA00022692"/>
    </source>
</evidence>
<evidence type="ECO:0000256" key="16">
    <source>
        <dbReference type="ARBA" id="ARBA00029806"/>
    </source>
</evidence>
<dbReference type="PANTHER" id="PTHR42861">
    <property type="entry name" value="CALCIUM-TRANSPORTING ATPASE"/>
    <property type="match status" value="1"/>
</dbReference>
<keyword evidence="9 18" id="KW-0812">Transmembrane</keyword>
<dbReference type="Gene3D" id="3.40.50.1000">
    <property type="entry name" value="HAD superfamily/HAD-like"/>
    <property type="match status" value="1"/>
</dbReference>
<dbReference type="InterPro" id="IPR006068">
    <property type="entry name" value="ATPase_P-typ_cation-transptr_C"/>
</dbReference>
<keyword evidence="11" id="KW-0067">ATP-binding</keyword>
<proteinExistence type="inferred from homology"/>
<comment type="subcellular location">
    <subcellularLocation>
        <location evidence="2">Cell inner membrane</location>
        <topology evidence="2">Multi-pass membrane protein</topology>
    </subcellularLocation>
</comment>
<keyword evidence="14 18" id="KW-1133">Transmembrane helix</keyword>
<evidence type="ECO:0000256" key="1">
    <source>
        <dbReference type="ARBA" id="ARBA00003954"/>
    </source>
</evidence>
<dbReference type="EMBL" id="BIFQ01000001">
    <property type="protein sequence ID" value="GCE06529.1"/>
    <property type="molecule type" value="Genomic_DNA"/>
</dbReference>
<evidence type="ECO:0000256" key="2">
    <source>
        <dbReference type="ARBA" id="ARBA00004429"/>
    </source>
</evidence>
<dbReference type="InterPro" id="IPR036412">
    <property type="entry name" value="HAD-like_sf"/>
</dbReference>
<dbReference type="SUPFAM" id="SSF81653">
    <property type="entry name" value="Calcium ATPase, transduction domain A"/>
    <property type="match status" value="1"/>
</dbReference>
<feature type="transmembrane region" description="Helical" evidence="18">
    <location>
        <begin position="256"/>
        <end position="280"/>
    </location>
</feature>
<gene>
    <name evidence="20" type="primary">mgt</name>
    <name evidence="20" type="ORF">KDAU_38580</name>
</gene>
<feature type="domain" description="Cation-transporting P-type ATPase N-terminal" evidence="19">
    <location>
        <begin position="19"/>
        <end position="92"/>
    </location>
</feature>
<keyword evidence="15 18" id="KW-0472">Membrane</keyword>
<dbReference type="NCBIfam" id="TIGR01494">
    <property type="entry name" value="ATPase_P-type"/>
    <property type="match status" value="2"/>
</dbReference>
<evidence type="ECO:0000256" key="18">
    <source>
        <dbReference type="SAM" id="Phobius"/>
    </source>
</evidence>
<keyword evidence="7" id="KW-0997">Cell inner membrane</keyword>
<comment type="catalytic activity">
    <reaction evidence="17">
        <text>Mg(2+)(out) + ATP + H2O = Mg(2+)(in) + ADP + phosphate + H(+)</text>
        <dbReference type="Rhea" id="RHEA:10260"/>
        <dbReference type="ChEBI" id="CHEBI:15377"/>
        <dbReference type="ChEBI" id="CHEBI:15378"/>
        <dbReference type="ChEBI" id="CHEBI:18420"/>
        <dbReference type="ChEBI" id="CHEBI:30616"/>
        <dbReference type="ChEBI" id="CHEBI:43474"/>
        <dbReference type="ChEBI" id="CHEBI:456216"/>
        <dbReference type="EC" id="7.2.2.14"/>
    </reaction>
</comment>
<dbReference type="InterPro" id="IPR044492">
    <property type="entry name" value="P_typ_ATPase_HD_dom"/>
</dbReference>
<dbReference type="EC" id="7.2.2.14" evidence="4"/>
<dbReference type="GO" id="GO:0016887">
    <property type="term" value="F:ATP hydrolysis activity"/>
    <property type="evidence" value="ECO:0007669"/>
    <property type="project" value="InterPro"/>
</dbReference>
<evidence type="ECO:0000256" key="15">
    <source>
        <dbReference type="ARBA" id="ARBA00023136"/>
    </source>
</evidence>
<dbReference type="InterPro" id="IPR023299">
    <property type="entry name" value="ATPase_P-typ_cyto_dom_N"/>
</dbReference>
<keyword evidence="12" id="KW-0460">Magnesium</keyword>
<dbReference type="CDD" id="cd02077">
    <property type="entry name" value="P-type_ATPase_Mg"/>
    <property type="match status" value="1"/>
</dbReference>
<dbReference type="GO" id="GO:0015444">
    <property type="term" value="F:P-type magnesium transporter activity"/>
    <property type="evidence" value="ECO:0007669"/>
    <property type="project" value="UniProtKB-EC"/>
</dbReference>
<dbReference type="Pfam" id="PF00690">
    <property type="entry name" value="Cation_ATPase_N"/>
    <property type="match status" value="1"/>
</dbReference>
<dbReference type="SMART" id="SM00831">
    <property type="entry name" value="Cation_ATPase_N"/>
    <property type="match status" value="1"/>
</dbReference>
<dbReference type="RefSeq" id="WP_126597468.1">
    <property type="nucleotide sequence ID" value="NZ_BIFQ01000001.1"/>
</dbReference>
<dbReference type="InterPro" id="IPR001757">
    <property type="entry name" value="P_typ_ATPase"/>
</dbReference>
<dbReference type="InterPro" id="IPR023214">
    <property type="entry name" value="HAD_sf"/>
</dbReference>
<evidence type="ECO:0000256" key="3">
    <source>
        <dbReference type="ARBA" id="ARBA00008746"/>
    </source>
</evidence>
<dbReference type="NCBIfam" id="TIGR01524">
    <property type="entry name" value="ATPase-IIIB_Mg"/>
    <property type="match status" value="1"/>
</dbReference>
<protein>
    <recommendedName>
        <fullName evidence="5">Magnesium-transporting ATPase, P-type 1</fullName>
        <ecNumber evidence="4">7.2.2.14</ecNumber>
    </recommendedName>
    <alternativeName>
        <fullName evidence="16">Mg(2+) transport ATPase, P-type 1</fullName>
    </alternativeName>
</protein>
<dbReference type="SFLD" id="SFLDF00027">
    <property type="entry name" value="p-type_atpase"/>
    <property type="match status" value="1"/>
</dbReference>
<dbReference type="AlphaFoldDB" id="A0A401ZI55"/>
<dbReference type="SUPFAM" id="SSF56784">
    <property type="entry name" value="HAD-like"/>
    <property type="match status" value="1"/>
</dbReference>
<name>A0A401ZI55_9CHLR</name>
<evidence type="ECO:0000256" key="7">
    <source>
        <dbReference type="ARBA" id="ARBA00022519"/>
    </source>
</evidence>
<dbReference type="InterPro" id="IPR059000">
    <property type="entry name" value="ATPase_P-type_domA"/>
</dbReference>
<evidence type="ECO:0000256" key="17">
    <source>
        <dbReference type="ARBA" id="ARBA00047295"/>
    </source>
</evidence>
<evidence type="ECO:0000313" key="20">
    <source>
        <dbReference type="EMBL" id="GCE06529.1"/>
    </source>
</evidence>
<evidence type="ECO:0000256" key="14">
    <source>
        <dbReference type="ARBA" id="ARBA00022989"/>
    </source>
</evidence>
<sequence>MKTTIQAPAQVPASEASDELLRLSLSQIFARLQTDEHGLSDAEAASRLERYGPNEPVATAKNTLLVQFLRLFLNPLVLILLCASGISIALGEIVDATIIISIVMLSNILNFAQTYRSQRIVERLRAEVAPTATVLRDGNWRDVPRQQLVPGDIIRLRAGDLVAADARLIEVNDLHVQQAALTGESLPVEKQLDGDAAAPGNLAEIQNGVFLGTSIVSGSGQAVIVATGLHTSFGDIASHLVQRAPETEFERGIRHFGLLIMQTVFFLVIFIVMVGLIGRHPPFETVLFAIALAVGLTPEFLPMITTVTLGQGAMRMAKRKVIVKRLESIQNFGSIDILCSDKTGTITSGETHLDSALGLDERPSPRVFLLGYLNSSYETGFKSPLDAAILAEPAPDVQGYRKLDEIPFDFERRLLSIVVQHEDQALLITKGAPESVLAHCTTYELDGEQHPLESPAGEQYNAATAIYRRLSEQGYRLLAVAHRTLPVRSRYSTADEQQLVLQGFLVFADPIKEDVAQVLQDLRRDGVQVKIISGDNELVTRHVCEQVGLESPRVVLGQEIERMSDTALVQVVEQVNIFARVSPVQKNRIIQALKIRKHVVGYMGDGINDAPSLHTADVGISVASAVDVARDAASIILLEQSLQVLHQGILEGRKAFGNVIKYLLMGTSSNFGNMFSMAGAYVFLPFLPMLATQILLNNFLYDFAQITIPTDNVDAAYVKKPQHWDIGLIRRFMIFIGPISSIFDFLTFFLMLRVFQAGEALFHTGWFVESLATQTLVIFIIRTVGNPFRSRPSIPLTITTVGVVLIGAILPFTPLSRPLGFTPLPPLYFLFLGLMVAVYLFLVQLVKGWLMRNLANHAVRTK</sequence>
<dbReference type="SUPFAM" id="SSF81665">
    <property type="entry name" value="Calcium ATPase, transmembrane domain M"/>
    <property type="match status" value="1"/>
</dbReference>
<dbReference type="SFLD" id="SFLDS00003">
    <property type="entry name" value="Haloacid_Dehalogenase"/>
    <property type="match status" value="1"/>
</dbReference>
<evidence type="ECO:0000256" key="11">
    <source>
        <dbReference type="ARBA" id="ARBA00022840"/>
    </source>
</evidence>
<dbReference type="Gene3D" id="3.40.1110.10">
    <property type="entry name" value="Calcium-transporting ATPase, cytoplasmic domain N"/>
    <property type="match status" value="1"/>
</dbReference>
<dbReference type="InterPro" id="IPR004014">
    <property type="entry name" value="ATPase_P-typ_cation-transptr_N"/>
</dbReference>
<feature type="transmembrane region" description="Helical" evidence="18">
    <location>
        <begin position="286"/>
        <end position="310"/>
    </location>
</feature>
<accession>A0A401ZI55</accession>
<evidence type="ECO:0000256" key="10">
    <source>
        <dbReference type="ARBA" id="ARBA00022741"/>
    </source>
</evidence>
<dbReference type="InterPro" id="IPR008250">
    <property type="entry name" value="ATPase_P-typ_transduc_dom_A_sf"/>
</dbReference>
<evidence type="ECO:0000256" key="12">
    <source>
        <dbReference type="ARBA" id="ARBA00022842"/>
    </source>
</evidence>
<keyword evidence="13" id="KW-1278">Translocase</keyword>
<evidence type="ECO:0000256" key="4">
    <source>
        <dbReference type="ARBA" id="ARBA00012786"/>
    </source>
</evidence>